<sequence length="519" mass="59389">MNIGFVNIYSYRPHVEHLYFLAHTMQQGGANIFALTCDGSINSCYSKILKDKGALTECSKCIVGGVRSFPFQNISSIKKTVSSQILSVDELEQNLTSSAATLTRIACEKDLNDFQLKNIREQLKANAFSTFHSTVRWIEDNKIDAVICFNGRIDMTRMITLACERLGVPYITHERTWFGHGIQLIPNGNCLSLIPINQLTSSYEDKPLLKHQADLAGDLLARRFLKSNDLEWRVYNRAAEKAVWPVVHSGERILLLPSSWNEFAMHPEWKTEWQDPLDGLDAFFDTYQVSANQIVLRCHPNWAENIGRIDGKKISKHYQDWAKKRGIYCIASDQKVDTYDLIQEADTVVLNGGSSAIEAAACGKTVFNLGHMTYEAATFCHTMTSYSDFNNAILNSKLLTVKNRHRSNLRYIYTHAARYPQFTNYVRAISTTHYKYYDGLDHNRLFNIIKSGRLEADDSTFSNTDEHENSLIDKLMGRDWKSLVLHPEQDTFSELLPIQRRASMRWVDRVRMLMPLGDR</sequence>
<reference evidence="2" key="3">
    <citation type="journal article" date="2017" name="Plant Physiol. Biochem.">
        <title>Differential oxidative and antioxidative response of duckweed Lemna minor toward plant growth promoting/inhibiting bacteria.</title>
        <authorList>
            <person name="Ishizawa H."/>
            <person name="Kuroda M."/>
            <person name="Morikawa M."/>
            <person name="Ike M."/>
        </authorList>
    </citation>
    <scope>NUCLEOTIDE SEQUENCE [LARGE SCALE GENOMIC DNA]</scope>
    <source>
        <strain evidence="2">H3</strain>
    </source>
</reference>
<dbReference type="OrthoDB" id="6752590at2"/>
<dbReference type="EMBL" id="AP018823">
    <property type="protein sequence ID" value="BBF86971.1"/>
    <property type="molecule type" value="Genomic_DNA"/>
</dbReference>
<reference evidence="1 2" key="2">
    <citation type="journal article" date="2017" name="Genome Announc.">
        <title>Draft genome sequence of Aquitalea magnusonii strain H3, a plant growth-promoting bacterium of duckweed Lemna minor.</title>
        <authorList>
            <person name="Ishizawa H."/>
            <person name="Kuroda M."/>
            <person name="Ike M."/>
        </authorList>
    </citation>
    <scope>NUCLEOTIDE SEQUENCE [LARGE SCALE GENOMIC DNA]</scope>
    <source>
        <strain evidence="1 2">H3</strain>
    </source>
</reference>
<name>A0A3G9GLE6_9NEIS</name>
<dbReference type="KEGG" id="amah:DLM_3381"/>
<dbReference type="SUPFAM" id="SSF53756">
    <property type="entry name" value="UDP-Glycosyltransferase/glycogen phosphorylase"/>
    <property type="match status" value="1"/>
</dbReference>
<dbReference type="Gene3D" id="3.40.50.12580">
    <property type="match status" value="1"/>
</dbReference>
<organism evidence="1 2">
    <name type="scientific">Aquitalea magnusonii</name>
    <dbReference type="NCBI Taxonomy" id="332411"/>
    <lineage>
        <taxon>Bacteria</taxon>
        <taxon>Pseudomonadati</taxon>
        <taxon>Pseudomonadota</taxon>
        <taxon>Betaproteobacteria</taxon>
        <taxon>Neisseriales</taxon>
        <taxon>Chromobacteriaceae</taxon>
        <taxon>Aquitalea</taxon>
    </lineage>
</organism>
<gene>
    <name evidence="1" type="ORF">DLM_3381</name>
</gene>
<proteinExistence type="predicted"/>
<protein>
    <recommendedName>
        <fullName evidence="3">Capsule polysaccharide biosynthesis protein</fullName>
    </recommendedName>
</protein>
<evidence type="ECO:0000313" key="1">
    <source>
        <dbReference type="EMBL" id="BBF86971.1"/>
    </source>
</evidence>
<reference evidence="2" key="1">
    <citation type="journal article" date="2017" name="Biotechnol. Biofuels">
        <title>Evaluation of environmental bacterial communities as a factor affecting the growth of duckweed Lemna minor.</title>
        <authorList>
            <person name="Ishizawa H."/>
            <person name="Kuroda M."/>
            <person name="Morikawa M."/>
            <person name="Ike M."/>
        </authorList>
    </citation>
    <scope>NUCLEOTIDE SEQUENCE [LARGE SCALE GENOMIC DNA]</scope>
    <source>
        <strain evidence="2">H3</strain>
    </source>
</reference>
<dbReference type="AlphaFoldDB" id="A0A3G9GLE6"/>
<dbReference type="RefSeq" id="WP_145985876.1">
    <property type="nucleotide sequence ID" value="NZ_AP018823.1"/>
</dbReference>
<evidence type="ECO:0000313" key="2">
    <source>
        <dbReference type="Proteomes" id="UP000198290"/>
    </source>
</evidence>
<evidence type="ECO:0008006" key="3">
    <source>
        <dbReference type="Google" id="ProtNLM"/>
    </source>
</evidence>
<keyword evidence="2" id="KW-1185">Reference proteome</keyword>
<dbReference type="InterPro" id="IPR043148">
    <property type="entry name" value="TagF_C"/>
</dbReference>
<dbReference type="Proteomes" id="UP000198290">
    <property type="component" value="Chromosome"/>
</dbReference>
<accession>A0A3G9GLE6</accession>